<gene>
    <name evidence="4" type="ORF">DEU29_11233</name>
</gene>
<dbReference type="AlphaFoldDB" id="A0A4V3CMV3"/>
<dbReference type="InterPro" id="IPR042208">
    <property type="entry name" value="D-ser_dehydrat-like_sf"/>
</dbReference>
<dbReference type="SUPFAM" id="SSF51419">
    <property type="entry name" value="PLP-binding barrel"/>
    <property type="match status" value="1"/>
</dbReference>
<dbReference type="OrthoDB" id="9772497at2"/>
<proteinExistence type="inferred from homology"/>
<keyword evidence="5" id="KW-1185">Reference proteome</keyword>
<keyword evidence="2" id="KW-0456">Lyase</keyword>
<dbReference type="Proteomes" id="UP000295531">
    <property type="component" value="Unassembled WGS sequence"/>
</dbReference>
<dbReference type="GO" id="GO:0036088">
    <property type="term" value="P:D-serine catabolic process"/>
    <property type="evidence" value="ECO:0007669"/>
    <property type="project" value="TreeGrafter"/>
</dbReference>
<dbReference type="PANTHER" id="PTHR28004">
    <property type="entry name" value="ZGC:162816-RELATED"/>
    <property type="match status" value="1"/>
</dbReference>
<comment type="caution">
    <text evidence="4">The sequence shown here is derived from an EMBL/GenBank/DDBJ whole genome shotgun (WGS) entry which is preliminary data.</text>
</comment>
<dbReference type="InterPro" id="IPR029066">
    <property type="entry name" value="PLP-binding_barrel"/>
</dbReference>
<dbReference type="InterPro" id="IPR051466">
    <property type="entry name" value="D-amino_acid_metab_enzyme"/>
</dbReference>
<dbReference type="Pfam" id="PF01168">
    <property type="entry name" value="Ala_racemase_N"/>
    <property type="match status" value="1"/>
</dbReference>
<reference evidence="4 5" key="1">
    <citation type="submission" date="2019-03" db="EMBL/GenBank/DDBJ databases">
        <title>Freshwater and sediment microbial communities from various areas in North America, analyzing microbe dynamics in response to fracking.</title>
        <authorList>
            <person name="Lamendella R."/>
        </authorList>
    </citation>
    <scope>NUCLEOTIDE SEQUENCE [LARGE SCALE GENOMIC DNA]</scope>
    <source>
        <strain evidence="4 5">18_TX</strain>
    </source>
</reference>
<evidence type="ECO:0000313" key="4">
    <source>
        <dbReference type="EMBL" id="TDP31632.1"/>
    </source>
</evidence>
<evidence type="ECO:0000259" key="3">
    <source>
        <dbReference type="SMART" id="SM01119"/>
    </source>
</evidence>
<dbReference type="EMBL" id="SNXI01000012">
    <property type="protein sequence ID" value="TDP31632.1"/>
    <property type="molecule type" value="Genomic_DNA"/>
</dbReference>
<feature type="domain" description="D-serine dehydratase-like" evidence="3">
    <location>
        <begin position="256"/>
        <end position="366"/>
    </location>
</feature>
<dbReference type="CDD" id="cd06812">
    <property type="entry name" value="PLPDE_III_DSD_D-TA_like_1"/>
    <property type="match status" value="1"/>
</dbReference>
<dbReference type="InterPro" id="IPR026956">
    <property type="entry name" value="D-ser_dehydrat-like_dom"/>
</dbReference>
<dbReference type="PANTHER" id="PTHR28004:SF2">
    <property type="entry name" value="D-SERINE DEHYDRATASE"/>
    <property type="match status" value="1"/>
</dbReference>
<dbReference type="Gene3D" id="2.40.37.20">
    <property type="entry name" value="D-serine dehydratase-like domain"/>
    <property type="match status" value="1"/>
</dbReference>
<evidence type="ECO:0000256" key="2">
    <source>
        <dbReference type="ARBA" id="ARBA00023239"/>
    </source>
</evidence>
<dbReference type="Gene3D" id="3.20.20.10">
    <property type="entry name" value="Alanine racemase"/>
    <property type="match status" value="1"/>
</dbReference>
<protein>
    <submittedName>
        <fullName evidence="4">D-serine deaminase-like pyridoxal phosphate-dependent protein</fullName>
    </submittedName>
</protein>
<dbReference type="SMART" id="SM01119">
    <property type="entry name" value="D-ser_dehydrat"/>
    <property type="match status" value="1"/>
</dbReference>
<dbReference type="RefSeq" id="WP_133540084.1">
    <property type="nucleotide sequence ID" value="NZ_SNXI01000012.1"/>
</dbReference>
<accession>A0A4V3CMV3</accession>
<dbReference type="GO" id="GO:0008721">
    <property type="term" value="F:D-serine ammonia-lyase activity"/>
    <property type="evidence" value="ECO:0007669"/>
    <property type="project" value="TreeGrafter"/>
</dbReference>
<name>A0A4V3CMV3_9GAMM</name>
<evidence type="ECO:0000256" key="1">
    <source>
        <dbReference type="ARBA" id="ARBA00005323"/>
    </source>
</evidence>
<dbReference type="Pfam" id="PF14031">
    <property type="entry name" value="D-ser_dehydrat"/>
    <property type="match status" value="1"/>
</dbReference>
<sequence>MTQIPAWPAQLDTPYLLIDEAKLKRNIDRLQSHIKAQGSQLRPHLKTLRTLEAADYLLPGKNAPATVSTLAEAEAYANAGYTDLLYAVGIAPAKLARVAQLRQQGISLHILLDTPEQATAVVNFAELHQQDFSVLIEIDSDDHRGGIKPDASQLVTIAAQLGSHFSGLMTHAGGSYGCSTPAALQTFAQQECDAIRQARQRLAEAGIDCPITSVGSTPTAHFGTDFNDISEVRAGVFTTFDLVMKNIGVCTMDDIAMSVVTTVIGYNKEKHWLLTDSGWMAVSRDRGTANQAVDYNYGQVCRLDGTVINGLTLTGTSQEHGVIELPQDYAAGDFAVDDFAIGTQLRILPNHACATAAMHPVYHILKSDNSHEQWQRIIGW</sequence>
<evidence type="ECO:0000313" key="5">
    <source>
        <dbReference type="Proteomes" id="UP000295531"/>
    </source>
</evidence>
<organism evidence="4 5">
    <name type="scientific">Idiomarina aquatica</name>
    <dbReference type="NCBI Taxonomy" id="1327752"/>
    <lineage>
        <taxon>Bacteria</taxon>
        <taxon>Pseudomonadati</taxon>
        <taxon>Pseudomonadota</taxon>
        <taxon>Gammaproteobacteria</taxon>
        <taxon>Alteromonadales</taxon>
        <taxon>Idiomarinaceae</taxon>
        <taxon>Idiomarina</taxon>
    </lineage>
</organism>
<comment type="similarity">
    <text evidence="1">Belongs to the DSD1 family.</text>
</comment>
<dbReference type="InterPro" id="IPR001608">
    <property type="entry name" value="Ala_racemase_N"/>
</dbReference>